<dbReference type="RefSeq" id="WP_345583113.1">
    <property type="nucleotide sequence ID" value="NZ_BAABLV010000036.1"/>
</dbReference>
<accession>A0ABP9FIG6</accession>
<protein>
    <submittedName>
        <fullName evidence="4">EutN/CcmL family microcompartment protein</fullName>
    </submittedName>
</protein>
<gene>
    <name evidence="4" type="ORF">GCM10025789_23750</name>
</gene>
<dbReference type="InterPro" id="IPR036677">
    <property type="entry name" value="EutN_CcmL_sf"/>
</dbReference>
<comment type="subcellular location">
    <subcellularLocation>
        <location evidence="1">Carboxysome</location>
    </subcellularLocation>
</comment>
<keyword evidence="3" id="KW-1283">Bacterial microcompartment</keyword>
<dbReference type="CDD" id="cd01614">
    <property type="entry name" value="EutN_CcmL"/>
    <property type="match status" value="1"/>
</dbReference>
<evidence type="ECO:0000256" key="2">
    <source>
        <dbReference type="ARBA" id="ARBA00023669"/>
    </source>
</evidence>
<evidence type="ECO:0000256" key="1">
    <source>
        <dbReference type="ARBA" id="ARBA00023587"/>
    </source>
</evidence>
<dbReference type="PANTHER" id="PTHR36539">
    <property type="entry name" value="ETHANOLAMINE UTILIZATION PROTEIN EUTN"/>
    <property type="match status" value="1"/>
</dbReference>
<dbReference type="EMBL" id="BAABLV010000036">
    <property type="protein sequence ID" value="GAA4903992.1"/>
    <property type="molecule type" value="Genomic_DNA"/>
</dbReference>
<dbReference type="PROSITE" id="PS51932">
    <property type="entry name" value="BMV"/>
    <property type="match status" value="1"/>
</dbReference>
<dbReference type="InterPro" id="IPR004992">
    <property type="entry name" value="EutN_CcmL"/>
</dbReference>
<evidence type="ECO:0000313" key="4">
    <source>
        <dbReference type="EMBL" id="GAA4903992.1"/>
    </source>
</evidence>
<dbReference type="Gene3D" id="2.40.50.220">
    <property type="entry name" value="EutN/Ccml"/>
    <property type="match status" value="1"/>
</dbReference>
<keyword evidence="5" id="KW-1185">Reference proteome</keyword>
<keyword evidence="2" id="KW-1282">Carboxysome</keyword>
<evidence type="ECO:0000313" key="5">
    <source>
        <dbReference type="Proteomes" id="UP001501521"/>
    </source>
</evidence>
<comment type="caution">
    <text evidence="4">The sequence shown here is derived from an EMBL/GenBank/DDBJ whole genome shotgun (WGS) entry which is preliminary data.</text>
</comment>
<dbReference type="Proteomes" id="UP001501521">
    <property type="component" value="Unassembled WGS sequence"/>
</dbReference>
<dbReference type="SUPFAM" id="SSF159133">
    <property type="entry name" value="EutN/CcmL-like"/>
    <property type="match status" value="1"/>
</dbReference>
<organism evidence="4 5">
    <name type="scientific">Tessaracoccus lubricantis</name>
    <dbReference type="NCBI Taxonomy" id="545543"/>
    <lineage>
        <taxon>Bacteria</taxon>
        <taxon>Bacillati</taxon>
        <taxon>Actinomycetota</taxon>
        <taxon>Actinomycetes</taxon>
        <taxon>Propionibacteriales</taxon>
        <taxon>Propionibacteriaceae</taxon>
        <taxon>Tessaracoccus</taxon>
    </lineage>
</organism>
<reference evidence="5" key="1">
    <citation type="journal article" date="2019" name="Int. J. Syst. Evol. Microbiol.">
        <title>The Global Catalogue of Microorganisms (GCM) 10K type strain sequencing project: providing services to taxonomists for standard genome sequencing and annotation.</title>
        <authorList>
            <consortium name="The Broad Institute Genomics Platform"/>
            <consortium name="The Broad Institute Genome Sequencing Center for Infectious Disease"/>
            <person name="Wu L."/>
            <person name="Ma J."/>
        </authorList>
    </citation>
    <scope>NUCLEOTIDE SEQUENCE [LARGE SCALE GENOMIC DNA]</scope>
    <source>
        <strain evidence="5">JCM 19125</strain>
    </source>
</reference>
<dbReference type="Pfam" id="PF03319">
    <property type="entry name" value="EutN_CcmL"/>
    <property type="match status" value="1"/>
</dbReference>
<name>A0ABP9FIG6_9ACTN</name>
<sequence>MRIARVIGSAVSTIKAETLRGTKLLLVQPASTADELMGDEVFVAVDAVGAGQGELVLISEGSAGRHTPLTKDAPVDAVILAILDSLEVGGETTFRKS</sequence>
<evidence type="ECO:0000256" key="3">
    <source>
        <dbReference type="ARBA" id="ARBA00024446"/>
    </source>
</evidence>
<proteinExistence type="predicted"/>
<dbReference type="PANTHER" id="PTHR36539:SF1">
    <property type="entry name" value="BACTERIAL MICROCOMPARTMENT SHELL VERTEX PROTEIN EUTN"/>
    <property type="match status" value="1"/>
</dbReference>